<dbReference type="Gene3D" id="3.40.50.1240">
    <property type="entry name" value="Phosphoglycerate mutase-like"/>
    <property type="match status" value="1"/>
</dbReference>
<evidence type="ECO:0000256" key="2">
    <source>
        <dbReference type="ARBA" id="ARBA00022729"/>
    </source>
</evidence>
<gene>
    <name evidence="4" type="ORF">HHI36_013879</name>
</gene>
<organism evidence="4 5">
    <name type="scientific">Cryptolaemus montrouzieri</name>
    <dbReference type="NCBI Taxonomy" id="559131"/>
    <lineage>
        <taxon>Eukaryota</taxon>
        <taxon>Metazoa</taxon>
        <taxon>Ecdysozoa</taxon>
        <taxon>Arthropoda</taxon>
        <taxon>Hexapoda</taxon>
        <taxon>Insecta</taxon>
        <taxon>Pterygota</taxon>
        <taxon>Neoptera</taxon>
        <taxon>Endopterygota</taxon>
        <taxon>Coleoptera</taxon>
        <taxon>Polyphaga</taxon>
        <taxon>Cucujiformia</taxon>
        <taxon>Coccinelloidea</taxon>
        <taxon>Coccinellidae</taxon>
        <taxon>Scymninae</taxon>
        <taxon>Scymnini</taxon>
        <taxon>Cryptolaemus</taxon>
    </lineage>
</organism>
<protein>
    <submittedName>
        <fullName evidence="4">Uncharacterized protein</fullName>
    </submittedName>
</protein>
<comment type="subcellular location">
    <subcellularLocation>
        <location evidence="1">Membrane</location>
    </subcellularLocation>
</comment>
<dbReference type="InterPro" id="IPR029033">
    <property type="entry name" value="His_PPase_superfam"/>
</dbReference>
<keyword evidence="5" id="KW-1185">Reference proteome</keyword>
<comment type="caution">
    <text evidence="4">The sequence shown here is derived from an EMBL/GenBank/DDBJ whole genome shotgun (WGS) entry which is preliminary data.</text>
</comment>
<keyword evidence="2" id="KW-0732">Signal</keyword>
<evidence type="ECO:0000256" key="3">
    <source>
        <dbReference type="ARBA" id="ARBA00023136"/>
    </source>
</evidence>
<dbReference type="PANTHER" id="PTHR20963">
    <property type="entry name" value="MULTIPLE INOSITOL POLYPHOSPHATE PHOSPHATASE-RELATED"/>
    <property type="match status" value="1"/>
</dbReference>
<reference evidence="4 5" key="1">
    <citation type="journal article" date="2021" name="BMC Biol.">
        <title>Horizontally acquired antibacterial genes associated with adaptive radiation of ladybird beetles.</title>
        <authorList>
            <person name="Li H.S."/>
            <person name="Tang X.F."/>
            <person name="Huang Y.H."/>
            <person name="Xu Z.Y."/>
            <person name="Chen M.L."/>
            <person name="Du X.Y."/>
            <person name="Qiu B.Y."/>
            <person name="Chen P.T."/>
            <person name="Zhang W."/>
            <person name="Slipinski A."/>
            <person name="Escalona H.E."/>
            <person name="Waterhouse R.M."/>
            <person name="Zwick A."/>
            <person name="Pang H."/>
        </authorList>
    </citation>
    <scope>NUCLEOTIDE SEQUENCE [LARGE SCALE GENOMIC DNA]</scope>
    <source>
        <strain evidence="4">SYSU2018</strain>
    </source>
</reference>
<dbReference type="AlphaFoldDB" id="A0ABD2N0T3"/>
<proteinExistence type="predicted"/>
<evidence type="ECO:0000313" key="5">
    <source>
        <dbReference type="Proteomes" id="UP001516400"/>
    </source>
</evidence>
<dbReference type="EMBL" id="JABFTP020000062">
    <property type="protein sequence ID" value="KAL3272403.1"/>
    <property type="molecule type" value="Genomic_DNA"/>
</dbReference>
<evidence type="ECO:0000313" key="4">
    <source>
        <dbReference type="EMBL" id="KAL3272403.1"/>
    </source>
</evidence>
<sequence length="81" mass="9367">MAALYHCQRENKYKVMFLLNEEPINFPECSVGLCDWATVEQKFGYVAQNCNRDFCERGNTANIPVIQKVLLLILAISTYYL</sequence>
<dbReference type="GO" id="GO:0016791">
    <property type="term" value="F:phosphatase activity"/>
    <property type="evidence" value="ECO:0007669"/>
    <property type="project" value="UniProtKB-ARBA"/>
</dbReference>
<dbReference type="GO" id="GO:0016020">
    <property type="term" value="C:membrane"/>
    <property type="evidence" value="ECO:0007669"/>
    <property type="project" value="UniProtKB-SubCell"/>
</dbReference>
<evidence type="ECO:0000256" key="1">
    <source>
        <dbReference type="ARBA" id="ARBA00004370"/>
    </source>
</evidence>
<keyword evidence="3" id="KW-0472">Membrane</keyword>
<dbReference type="Proteomes" id="UP001516400">
    <property type="component" value="Unassembled WGS sequence"/>
</dbReference>
<accession>A0ABD2N0T3</accession>
<dbReference type="PANTHER" id="PTHR20963:SF8">
    <property type="entry name" value="MULTIPLE INOSITOL POLYPHOSPHATE PHOSPHATASE 1"/>
    <property type="match status" value="1"/>
</dbReference>
<dbReference type="SUPFAM" id="SSF53254">
    <property type="entry name" value="Phosphoglycerate mutase-like"/>
    <property type="match status" value="1"/>
</dbReference>
<name>A0ABD2N0T3_9CUCU</name>